<dbReference type="PANTHER" id="PTHR10545">
    <property type="entry name" value="DIAMINE N-ACETYLTRANSFERASE"/>
    <property type="match status" value="1"/>
</dbReference>
<dbReference type="EMBL" id="FNHQ01000036">
    <property type="protein sequence ID" value="SDN29221.1"/>
    <property type="molecule type" value="Genomic_DNA"/>
</dbReference>
<evidence type="ECO:0000256" key="2">
    <source>
        <dbReference type="ARBA" id="ARBA00023315"/>
    </source>
</evidence>
<evidence type="ECO:0000256" key="1">
    <source>
        <dbReference type="ARBA" id="ARBA00022679"/>
    </source>
</evidence>
<dbReference type="OrthoDB" id="9792929at2"/>
<evidence type="ECO:0000313" key="4">
    <source>
        <dbReference type="EMBL" id="SDN29221.1"/>
    </source>
</evidence>
<feature type="domain" description="N-acetyltransferase" evidence="3">
    <location>
        <begin position="1"/>
        <end position="154"/>
    </location>
</feature>
<protein>
    <submittedName>
        <fullName evidence="4">Acetyltransferase, GNAT family</fullName>
    </submittedName>
</protein>
<reference evidence="4 5" key="1">
    <citation type="submission" date="2016-10" db="EMBL/GenBank/DDBJ databases">
        <authorList>
            <person name="de Groot N.N."/>
        </authorList>
    </citation>
    <scope>NUCLEOTIDE SEQUENCE [LARGE SCALE GENOMIC DNA]</scope>
    <source>
        <strain evidence="4 5">DSM 16981</strain>
    </source>
</reference>
<dbReference type="InterPro" id="IPR016181">
    <property type="entry name" value="Acyl_CoA_acyltransferase"/>
</dbReference>
<dbReference type="CDD" id="cd04301">
    <property type="entry name" value="NAT_SF"/>
    <property type="match status" value="1"/>
</dbReference>
<dbReference type="GO" id="GO:0008080">
    <property type="term" value="F:N-acetyltransferase activity"/>
    <property type="evidence" value="ECO:0007669"/>
    <property type="project" value="TreeGrafter"/>
</dbReference>
<dbReference type="PANTHER" id="PTHR10545:SF29">
    <property type="entry name" value="GH14572P-RELATED"/>
    <property type="match status" value="1"/>
</dbReference>
<keyword evidence="2" id="KW-0012">Acyltransferase</keyword>
<gene>
    <name evidence="4" type="ORF">SAMN05660299_02463</name>
</gene>
<name>A0A1H0A7L9_9FIRM</name>
<dbReference type="SUPFAM" id="SSF55729">
    <property type="entry name" value="Acyl-CoA N-acyltransferases (Nat)"/>
    <property type="match status" value="1"/>
</dbReference>
<sequence length="154" mass="18146">MYRKSEVKDCKTIYSLICALENRHLSYEQFTEIYRKQLLDEQYYCLIYEQNDSIQGLLNLRFEEQLHHAAEIAEILEFIVSENCRGDGIGKRMFQRACEIAEKRGCIQIEVACNQLRKSSHLFYMREGMHNFHFKFSKSLCSGSEEKGINVLGR</sequence>
<organism evidence="4 5">
    <name type="scientific">Megasphaera paucivorans</name>
    <dbReference type="NCBI Taxonomy" id="349095"/>
    <lineage>
        <taxon>Bacteria</taxon>
        <taxon>Bacillati</taxon>
        <taxon>Bacillota</taxon>
        <taxon>Negativicutes</taxon>
        <taxon>Veillonellales</taxon>
        <taxon>Veillonellaceae</taxon>
        <taxon>Megasphaera</taxon>
    </lineage>
</organism>
<dbReference type="Gene3D" id="3.40.630.30">
    <property type="match status" value="1"/>
</dbReference>
<keyword evidence="5" id="KW-1185">Reference proteome</keyword>
<evidence type="ECO:0000313" key="5">
    <source>
        <dbReference type="Proteomes" id="UP000199309"/>
    </source>
</evidence>
<keyword evidence="1 4" id="KW-0808">Transferase</keyword>
<dbReference type="AlphaFoldDB" id="A0A1H0A7L9"/>
<evidence type="ECO:0000259" key="3">
    <source>
        <dbReference type="PROSITE" id="PS51186"/>
    </source>
</evidence>
<dbReference type="Pfam" id="PF00583">
    <property type="entry name" value="Acetyltransf_1"/>
    <property type="match status" value="1"/>
</dbReference>
<dbReference type="InterPro" id="IPR051016">
    <property type="entry name" value="Diverse_Substrate_AcTransf"/>
</dbReference>
<dbReference type="RefSeq" id="WP_091652415.1">
    <property type="nucleotide sequence ID" value="NZ_FNHQ01000036.1"/>
</dbReference>
<dbReference type="PROSITE" id="PS51186">
    <property type="entry name" value="GNAT"/>
    <property type="match status" value="1"/>
</dbReference>
<proteinExistence type="predicted"/>
<dbReference type="STRING" id="349095.SAMN05660299_02463"/>
<dbReference type="InterPro" id="IPR000182">
    <property type="entry name" value="GNAT_dom"/>
</dbReference>
<dbReference type="Proteomes" id="UP000199309">
    <property type="component" value="Unassembled WGS sequence"/>
</dbReference>
<accession>A0A1H0A7L9</accession>